<dbReference type="Proteomes" id="UP001222027">
    <property type="component" value="Unassembled WGS sequence"/>
</dbReference>
<reference evidence="2 3" key="1">
    <citation type="submission" date="2022-12" db="EMBL/GenBank/DDBJ databases">
        <title>Chromosome-scale assembly of the Ensete ventricosum genome.</title>
        <authorList>
            <person name="Dussert Y."/>
            <person name="Stocks J."/>
            <person name="Wendawek A."/>
            <person name="Woldeyes F."/>
            <person name="Nichols R.A."/>
            <person name="Borrell J.S."/>
        </authorList>
    </citation>
    <scope>NUCLEOTIDE SEQUENCE [LARGE SCALE GENOMIC DNA]</scope>
    <source>
        <strain evidence="3">cv. Maze</strain>
        <tissue evidence="2">Seeds</tissue>
    </source>
</reference>
<dbReference type="SUPFAM" id="SSF50129">
    <property type="entry name" value="GroES-like"/>
    <property type="match status" value="1"/>
</dbReference>
<feature type="domain" description="Alcohol dehydrogenase-like N-terminal" evidence="1">
    <location>
        <begin position="33"/>
        <end position="79"/>
    </location>
</feature>
<evidence type="ECO:0000313" key="2">
    <source>
        <dbReference type="EMBL" id="KAJ8484093.1"/>
    </source>
</evidence>
<dbReference type="EMBL" id="JAQQAF010000005">
    <property type="protein sequence ID" value="KAJ8484093.1"/>
    <property type="molecule type" value="Genomic_DNA"/>
</dbReference>
<evidence type="ECO:0000259" key="1">
    <source>
        <dbReference type="Pfam" id="PF08240"/>
    </source>
</evidence>
<dbReference type="Gene3D" id="3.90.180.10">
    <property type="entry name" value="Medium-chain alcohol dehydrogenases, catalytic domain"/>
    <property type="match status" value="1"/>
</dbReference>
<sequence length="125" mass="13440">MAGRTMHAVQYDGYGGGYAGLKHVEIQVSSPKKDEVLLRVEAASINQIDWKIQKVTDVAGEVVEVGPGVHSFKPGDKVVSMLNFRNAAEGASLPFAALEALSPAAREAGQPSSDRHLRVLGTWIW</sequence>
<gene>
    <name evidence="2" type="ORF">OPV22_016578</name>
</gene>
<proteinExistence type="predicted"/>
<protein>
    <recommendedName>
        <fullName evidence="1">Alcohol dehydrogenase-like N-terminal domain-containing protein</fullName>
    </recommendedName>
</protein>
<comment type="caution">
    <text evidence="2">The sequence shown here is derived from an EMBL/GenBank/DDBJ whole genome shotgun (WGS) entry which is preliminary data.</text>
</comment>
<dbReference type="Pfam" id="PF08240">
    <property type="entry name" value="ADH_N"/>
    <property type="match status" value="1"/>
</dbReference>
<dbReference type="InterPro" id="IPR011032">
    <property type="entry name" value="GroES-like_sf"/>
</dbReference>
<evidence type="ECO:0000313" key="3">
    <source>
        <dbReference type="Proteomes" id="UP001222027"/>
    </source>
</evidence>
<name>A0AAV8QVB2_ENSVE</name>
<keyword evidence="3" id="KW-1185">Reference proteome</keyword>
<organism evidence="2 3">
    <name type="scientific">Ensete ventricosum</name>
    <name type="common">Abyssinian banana</name>
    <name type="synonym">Musa ensete</name>
    <dbReference type="NCBI Taxonomy" id="4639"/>
    <lineage>
        <taxon>Eukaryota</taxon>
        <taxon>Viridiplantae</taxon>
        <taxon>Streptophyta</taxon>
        <taxon>Embryophyta</taxon>
        <taxon>Tracheophyta</taxon>
        <taxon>Spermatophyta</taxon>
        <taxon>Magnoliopsida</taxon>
        <taxon>Liliopsida</taxon>
        <taxon>Zingiberales</taxon>
        <taxon>Musaceae</taxon>
        <taxon>Ensete</taxon>
    </lineage>
</organism>
<dbReference type="PANTHER" id="PTHR44013:SF6">
    <property type="entry name" value="OS04G0359100 PROTEIN"/>
    <property type="match status" value="1"/>
</dbReference>
<accession>A0AAV8QVB2</accession>
<dbReference type="InterPro" id="IPR052733">
    <property type="entry name" value="Chloroplast_QOR"/>
</dbReference>
<dbReference type="PANTHER" id="PTHR44013">
    <property type="entry name" value="ZINC-TYPE ALCOHOL DEHYDROGENASE-LIKE PROTEIN C16A3.02C"/>
    <property type="match status" value="1"/>
</dbReference>
<dbReference type="InterPro" id="IPR013154">
    <property type="entry name" value="ADH-like_N"/>
</dbReference>
<dbReference type="AlphaFoldDB" id="A0AAV8QVB2"/>